<dbReference type="Proteomes" id="UP000294933">
    <property type="component" value="Unassembled WGS sequence"/>
</dbReference>
<dbReference type="VEuPathDB" id="FungiDB:BD410DRAFT_784042"/>
<evidence type="ECO:0000313" key="1">
    <source>
        <dbReference type="EMBL" id="TDL26029.1"/>
    </source>
</evidence>
<dbReference type="EMBL" id="ML170162">
    <property type="protein sequence ID" value="TDL26029.1"/>
    <property type="molecule type" value="Genomic_DNA"/>
</dbReference>
<keyword evidence="2" id="KW-1185">Reference proteome</keyword>
<evidence type="ECO:0000313" key="2">
    <source>
        <dbReference type="Proteomes" id="UP000294933"/>
    </source>
</evidence>
<name>A0A4Y7QGP9_9AGAM</name>
<accession>A0A4Y7QGP9</accession>
<gene>
    <name evidence="1" type="ORF">BD410DRAFT_784042</name>
</gene>
<reference evidence="1 2" key="1">
    <citation type="submission" date="2018-06" db="EMBL/GenBank/DDBJ databases">
        <title>A transcriptomic atlas of mushroom development highlights an independent origin of complex multicellularity.</title>
        <authorList>
            <consortium name="DOE Joint Genome Institute"/>
            <person name="Krizsan K."/>
            <person name="Almasi E."/>
            <person name="Merenyi Z."/>
            <person name="Sahu N."/>
            <person name="Viragh M."/>
            <person name="Koszo T."/>
            <person name="Mondo S."/>
            <person name="Kiss B."/>
            <person name="Balint B."/>
            <person name="Kues U."/>
            <person name="Barry K."/>
            <person name="Hegedus J.C."/>
            <person name="Henrissat B."/>
            <person name="Johnson J."/>
            <person name="Lipzen A."/>
            <person name="Ohm R."/>
            <person name="Nagy I."/>
            <person name="Pangilinan J."/>
            <person name="Yan J."/>
            <person name="Xiong Y."/>
            <person name="Grigoriev I.V."/>
            <person name="Hibbett D.S."/>
            <person name="Nagy L.G."/>
        </authorList>
    </citation>
    <scope>NUCLEOTIDE SEQUENCE [LARGE SCALE GENOMIC DNA]</scope>
    <source>
        <strain evidence="1 2">SZMC22713</strain>
    </source>
</reference>
<dbReference type="AlphaFoldDB" id="A0A4Y7QGP9"/>
<proteinExistence type="predicted"/>
<sequence length="101" mass="11032">MAGAGGWPHVSARGKRLSTVTHGQFPLDPVVWVTLVSALVQMRMISASGCRLSINKSKTSSVTRSVREITRGEIDVCMKRRDVVIIAVHKLKETFEANGGR</sequence>
<protein>
    <submittedName>
        <fullName evidence="1">Uncharacterized protein</fullName>
    </submittedName>
</protein>
<organism evidence="1 2">
    <name type="scientific">Rickenella mellea</name>
    <dbReference type="NCBI Taxonomy" id="50990"/>
    <lineage>
        <taxon>Eukaryota</taxon>
        <taxon>Fungi</taxon>
        <taxon>Dikarya</taxon>
        <taxon>Basidiomycota</taxon>
        <taxon>Agaricomycotina</taxon>
        <taxon>Agaricomycetes</taxon>
        <taxon>Hymenochaetales</taxon>
        <taxon>Rickenellaceae</taxon>
        <taxon>Rickenella</taxon>
    </lineage>
</organism>